<dbReference type="Proteomes" id="UP000005206">
    <property type="component" value="Chromosome 3"/>
</dbReference>
<dbReference type="HOGENOM" id="CLU_669191_0_0_1"/>
<dbReference type="InParanoid" id="C7ZJE8"/>
<proteinExistence type="predicted"/>
<dbReference type="EMBL" id="GG698933">
    <property type="protein sequence ID" value="EEU35892.1"/>
    <property type="molecule type" value="Genomic_DNA"/>
</dbReference>
<dbReference type="KEGG" id="nhe:NECHADRAFT_77232"/>
<evidence type="ECO:0000313" key="3">
    <source>
        <dbReference type="Proteomes" id="UP000005206"/>
    </source>
</evidence>
<dbReference type="GeneID" id="9673976"/>
<keyword evidence="3" id="KW-1185">Reference proteome</keyword>
<reference evidence="2 3" key="1">
    <citation type="journal article" date="2009" name="PLoS Genet.">
        <title>The genome of Nectria haematococca: contribution of supernumerary chromosomes to gene expansion.</title>
        <authorList>
            <person name="Coleman J.J."/>
            <person name="Rounsley S.D."/>
            <person name="Rodriguez-Carres M."/>
            <person name="Kuo A."/>
            <person name="Wasmann C.C."/>
            <person name="Grimwood J."/>
            <person name="Schmutz J."/>
            <person name="Taga M."/>
            <person name="White G.J."/>
            <person name="Zhou S."/>
            <person name="Schwartz D.C."/>
            <person name="Freitag M."/>
            <person name="Ma L.J."/>
            <person name="Danchin E.G."/>
            <person name="Henrissat B."/>
            <person name="Coutinho P.M."/>
            <person name="Nelson D.R."/>
            <person name="Straney D."/>
            <person name="Napoli C.A."/>
            <person name="Barker B.M."/>
            <person name="Gribskov M."/>
            <person name="Rep M."/>
            <person name="Kroken S."/>
            <person name="Molnar I."/>
            <person name="Rensing C."/>
            <person name="Kennell J.C."/>
            <person name="Zamora J."/>
            <person name="Farman M.L."/>
            <person name="Selker E.U."/>
            <person name="Salamov A."/>
            <person name="Shapiro H."/>
            <person name="Pangilinan J."/>
            <person name="Lindquist E."/>
            <person name="Lamers C."/>
            <person name="Grigoriev I.V."/>
            <person name="Geiser D.M."/>
            <person name="Covert S.F."/>
            <person name="Temporini E."/>
            <person name="Vanetten H.D."/>
        </authorList>
    </citation>
    <scope>NUCLEOTIDE SEQUENCE [LARGE SCALE GENOMIC DNA]</scope>
    <source>
        <strain evidence="3">ATCC MYA-4622 / CBS 123669 / FGSC 9596 / NRRL 45880 / 77-13-4</strain>
    </source>
</reference>
<dbReference type="OrthoDB" id="10599844at2759"/>
<organism evidence="2 3">
    <name type="scientific">Fusarium vanettenii (strain ATCC MYA-4622 / CBS 123669 / FGSC 9596 / NRRL 45880 / 77-13-4)</name>
    <name type="common">Fusarium solani subsp. pisi</name>
    <dbReference type="NCBI Taxonomy" id="660122"/>
    <lineage>
        <taxon>Eukaryota</taxon>
        <taxon>Fungi</taxon>
        <taxon>Dikarya</taxon>
        <taxon>Ascomycota</taxon>
        <taxon>Pezizomycotina</taxon>
        <taxon>Sordariomycetes</taxon>
        <taxon>Hypocreomycetidae</taxon>
        <taxon>Hypocreales</taxon>
        <taxon>Nectriaceae</taxon>
        <taxon>Fusarium</taxon>
        <taxon>Fusarium solani species complex</taxon>
        <taxon>Fusarium vanettenii</taxon>
    </lineage>
</organism>
<dbReference type="VEuPathDB" id="FungiDB:NECHADRAFT_77232"/>
<sequence>MQPSSRRPAEAKGGKLPTPARVCIISDGVHEPFSDARCLGGVGVPWGSTSYGMGHEGEGQKLELACYGEGELVGKHEHGDARTRRRPWGEFEVIGGHDWLSLCTLALWQCLAVLSGAQQRSAVFFTGGRRRDWPHAHLDNEIASRSPSHVVSRPRSQPDFFTEEKKCAVPRAQRLGNRVGMRTPAARGATSFHPSIPSRKPRPPVGFDDPFQGLDATSVTRLFPCKQPTFFPPGPFSHTGQAAIQPVTRQSPTHPGAFLLAHTPPYQPAAPRGEGPWSQGSPMGEFSVVLYALPWLRPGAAWHGMVRAGPPGENASESATEITAQRHALTPDSPDFEPIRPATIVTGTRNRALSCTSPGRNVRANEGSSDGTTLWSKLIDQSSQQPRKGAGIDWIGICITWMGFRLQSPFM</sequence>
<feature type="region of interest" description="Disordered" evidence="1">
    <location>
        <begin position="185"/>
        <end position="204"/>
    </location>
</feature>
<evidence type="ECO:0000313" key="2">
    <source>
        <dbReference type="EMBL" id="EEU35892.1"/>
    </source>
</evidence>
<dbReference type="AlphaFoldDB" id="C7ZJE8"/>
<dbReference type="RefSeq" id="XP_003041605.1">
    <property type="nucleotide sequence ID" value="XM_003041559.1"/>
</dbReference>
<evidence type="ECO:0000256" key="1">
    <source>
        <dbReference type="SAM" id="MobiDB-lite"/>
    </source>
</evidence>
<protein>
    <submittedName>
        <fullName evidence="2">Uncharacterized protein</fullName>
    </submittedName>
</protein>
<gene>
    <name evidence="2" type="ORF">NECHADRAFT_77232</name>
</gene>
<name>C7ZJE8_FUSV7</name>
<accession>C7ZJE8</accession>